<gene>
    <name evidence="1" type="ORF">IMSAGC001_01537</name>
</gene>
<dbReference type="EMBL" id="BLLS01000030">
    <property type="protein sequence ID" value="GFH86131.1"/>
    <property type="molecule type" value="Genomic_DNA"/>
</dbReference>
<protein>
    <submittedName>
        <fullName evidence="1">Uncharacterized protein</fullName>
    </submittedName>
</protein>
<organism evidence="1 2">
    <name type="scientific">Bacteroides acidifaciens</name>
    <dbReference type="NCBI Taxonomy" id="85831"/>
    <lineage>
        <taxon>Bacteria</taxon>
        <taxon>Pseudomonadati</taxon>
        <taxon>Bacteroidota</taxon>
        <taxon>Bacteroidia</taxon>
        <taxon>Bacteroidales</taxon>
        <taxon>Bacteroidaceae</taxon>
        <taxon>Bacteroides</taxon>
    </lineage>
</organism>
<comment type="caution">
    <text evidence="1">The sequence shown here is derived from an EMBL/GenBank/DDBJ whole genome shotgun (WGS) entry which is preliminary data.</text>
</comment>
<evidence type="ECO:0000313" key="2">
    <source>
        <dbReference type="Proteomes" id="UP000491181"/>
    </source>
</evidence>
<sequence>MIFGGVEYNEPLADISHLSQRDMDNLKHKALCAFGTYGYEKFESDEEFEQALACVVPHYWGMEEEMTEAEKIEIAAYHRGLYYHKKRFRIWKKEVLDPMVKSMADYALESPQYDARFLLGLEMRKMECMDAYFSHSVTSDSNGDYPGSRWLRLCIKLLKLLTDPYRITEDEVLYMNIRNVRYKGSDKDLAHFKSETDKDLKLNAGRDIYWHKAYHLYCHIREYALHTWWD</sequence>
<proteinExistence type="predicted"/>
<reference evidence="1 2" key="1">
    <citation type="journal article" date="2020" name="Microbiome">
        <title>Single-cell genomics of uncultured bacteria reveals dietary fiber responders in the mouse gut microbiota.</title>
        <authorList>
            <person name="Chijiiwa R."/>
            <person name="Hosokawa M."/>
            <person name="Kogawa M."/>
            <person name="Nishikawa Y."/>
            <person name="Ide K."/>
            <person name="Sakanashi C."/>
            <person name="Takahashi K."/>
            <person name="Takeyama H."/>
        </authorList>
    </citation>
    <scope>NUCLEOTIDE SEQUENCE [LARGE SCALE GENOMIC DNA]</scope>
    <source>
        <strain evidence="1">IMSAGC_001</strain>
    </source>
</reference>
<accession>A0A7J0A2D6</accession>
<dbReference type="Proteomes" id="UP000491181">
    <property type="component" value="Unassembled WGS sequence"/>
</dbReference>
<dbReference type="AlphaFoldDB" id="A0A7J0A2D6"/>
<evidence type="ECO:0000313" key="1">
    <source>
        <dbReference type="EMBL" id="GFH86131.1"/>
    </source>
</evidence>
<name>A0A7J0A2D6_9BACE</name>